<evidence type="ECO:0000313" key="1">
    <source>
        <dbReference type="EMBL" id="GGG69099.1"/>
    </source>
</evidence>
<dbReference type="EMBL" id="BMJV01000002">
    <property type="protein sequence ID" value="GGG69099.1"/>
    <property type="molecule type" value="Genomic_DNA"/>
</dbReference>
<gene>
    <name evidence="1" type="ORF">GCM10011415_15520</name>
</gene>
<accession>A0A8J2ZIL4</accession>
<comment type="caution">
    <text evidence="1">The sequence shown here is derived from an EMBL/GenBank/DDBJ whole genome shotgun (WGS) entry which is preliminary data.</text>
</comment>
<name>A0A8J2ZIL4_9RHOB</name>
<proteinExistence type="predicted"/>
<organism evidence="1 2">
    <name type="scientific">Salipiger pallidus</name>
    <dbReference type="NCBI Taxonomy" id="1775170"/>
    <lineage>
        <taxon>Bacteria</taxon>
        <taxon>Pseudomonadati</taxon>
        <taxon>Pseudomonadota</taxon>
        <taxon>Alphaproteobacteria</taxon>
        <taxon>Rhodobacterales</taxon>
        <taxon>Roseobacteraceae</taxon>
        <taxon>Salipiger</taxon>
    </lineage>
</organism>
<protein>
    <submittedName>
        <fullName evidence="1">Uncharacterized protein</fullName>
    </submittedName>
</protein>
<reference evidence="1" key="1">
    <citation type="journal article" date="2014" name="Int. J. Syst. Evol. Microbiol.">
        <title>Complete genome sequence of Corynebacterium casei LMG S-19264T (=DSM 44701T), isolated from a smear-ripened cheese.</title>
        <authorList>
            <consortium name="US DOE Joint Genome Institute (JGI-PGF)"/>
            <person name="Walter F."/>
            <person name="Albersmeier A."/>
            <person name="Kalinowski J."/>
            <person name="Ruckert C."/>
        </authorList>
    </citation>
    <scope>NUCLEOTIDE SEQUENCE</scope>
    <source>
        <strain evidence="1">CGMCC 1.15762</strain>
    </source>
</reference>
<sequence>MFWTFRLRGQASDMKVGLSRNPTLRNEKAPTLSRRGLLNVECLARATLGDGDSLKTLVAHPCSAKHFRPKCQAFLTQHTPLSDEPIGVSVTHACSPIYIVNEDGPETG</sequence>
<keyword evidence="2" id="KW-1185">Reference proteome</keyword>
<reference evidence="1" key="2">
    <citation type="submission" date="2020-09" db="EMBL/GenBank/DDBJ databases">
        <authorList>
            <person name="Sun Q."/>
            <person name="Zhou Y."/>
        </authorList>
    </citation>
    <scope>NUCLEOTIDE SEQUENCE</scope>
    <source>
        <strain evidence="1">CGMCC 1.15762</strain>
    </source>
</reference>
<dbReference type="Proteomes" id="UP000617145">
    <property type="component" value="Unassembled WGS sequence"/>
</dbReference>
<evidence type="ECO:0000313" key="2">
    <source>
        <dbReference type="Proteomes" id="UP000617145"/>
    </source>
</evidence>
<dbReference type="AlphaFoldDB" id="A0A8J2ZIL4"/>